<dbReference type="PANTHER" id="PTHR43434">
    <property type="entry name" value="PHOSPHOGLYCOLATE PHOSPHATASE"/>
    <property type="match status" value="1"/>
</dbReference>
<keyword evidence="2" id="KW-0378">Hydrolase</keyword>
<dbReference type="GO" id="GO:0006281">
    <property type="term" value="P:DNA repair"/>
    <property type="evidence" value="ECO:0007669"/>
    <property type="project" value="TreeGrafter"/>
</dbReference>
<dbReference type="GO" id="GO:0008967">
    <property type="term" value="F:phosphoglycolate phosphatase activity"/>
    <property type="evidence" value="ECO:0007669"/>
    <property type="project" value="TreeGrafter"/>
</dbReference>
<protein>
    <submittedName>
        <fullName evidence="5">Phosphoglycolate phosphatase</fullName>
    </submittedName>
</protein>
<dbReference type="Gene3D" id="1.10.150.240">
    <property type="entry name" value="Putative phosphatase, domain 2"/>
    <property type="match status" value="1"/>
</dbReference>
<organism evidence="5 6">
    <name type="scientific">Herbaspirillum aquaticum</name>
    <dbReference type="NCBI Taxonomy" id="568783"/>
    <lineage>
        <taxon>Bacteria</taxon>
        <taxon>Pseudomonadati</taxon>
        <taxon>Pseudomonadota</taxon>
        <taxon>Betaproteobacteria</taxon>
        <taxon>Burkholderiales</taxon>
        <taxon>Oxalobacteraceae</taxon>
        <taxon>Herbaspirillum</taxon>
    </lineage>
</organism>
<dbReference type="InterPro" id="IPR050155">
    <property type="entry name" value="HAD-like_hydrolase_sf"/>
</dbReference>
<dbReference type="Proteomes" id="UP000214747">
    <property type="component" value="Unassembled WGS sequence"/>
</dbReference>
<dbReference type="SFLD" id="SFLDG01135">
    <property type="entry name" value="C1.5.6:_HAD__Beta-PGM__Phospha"/>
    <property type="match status" value="1"/>
</dbReference>
<sequence length="218" mass="23219">MPLRPPRAILFDLDGTLADTAPDLAAAANYLRQQRGLENAPYESLRPVASAGARGLIGAALGIHPGDAEYEDLRVLFLDRYQANMTTHSSLFDGIPALLAQLEARGIAWGIVTNKAARFTDVLAPQIGLGHAGCIVSGDTTPHPKPHPAPLLEAAKRLGLPPEDCWYVGDDLRDIQAGRAANMPTIAAAWGYCGHTEPAAWQADALLHAPLDILNLLD</sequence>
<evidence type="ECO:0000313" key="5">
    <source>
        <dbReference type="EMBL" id="OWY33314.1"/>
    </source>
</evidence>
<dbReference type="GO" id="GO:0046872">
    <property type="term" value="F:metal ion binding"/>
    <property type="evidence" value="ECO:0007669"/>
    <property type="project" value="UniProtKB-KW"/>
</dbReference>
<dbReference type="InterPro" id="IPR036412">
    <property type="entry name" value="HAD-like_sf"/>
</dbReference>
<dbReference type="SFLD" id="SFLDS00003">
    <property type="entry name" value="Haloacid_Dehalogenase"/>
    <property type="match status" value="1"/>
</dbReference>
<evidence type="ECO:0000256" key="3">
    <source>
        <dbReference type="ARBA" id="ARBA00022842"/>
    </source>
</evidence>
<keyword evidence="4" id="KW-0119">Carbohydrate metabolism</keyword>
<evidence type="ECO:0000256" key="2">
    <source>
        <dbReference type="ARBA" id="ARBA00022801"/>
    </source>
</evidence>
<dbReference type="InterPro" id="IPR006439">
    <property type="entry name" value="HAD-SF_hydro_IA"/>
</dbReference>
<name>A0A225SQI9_9BURK</name>
<dbReference type="NCBIfam" id="TIGR01549">
    <property type="entry name" value="HAD-SF-IA-v1"/>
    <property type="match status" value="1"/>
</dbReference>
<dbReference type="RefSeq" id="WP_088756379.1">
    <property type="nucleotide sequence ID" value="NZ_JARJFG010000006.1"/>
</dbReference>
<keyword evidence="3" id="KW-0460">Magnesium</keyword>
<dbReference type="Pfam" id="PF13419">
    <property type="entry name" value="HAD_2"/>
    <property type="match status" value="1"/>
</dbReference>
<gene>
    <name evidence="5" type="primary">gph</name>
    <name evidence="5" type="ORF">CEJ45_17865</name>
</gene>
<reference evidence="5 6" key="1">
    <citation type="journal article" date="2010" name="Int. J. Syst. Evol. Microbiol.">
        <title>Reclassification of Herbaspirillum putei as a later heterotypic synonym of Herbaspirillum huttiense, with the description of H. huttiense subsp. huttiense subsp. nov. and H. huttiense subsp. putei subsp. nov., comb. nov., and description of Herbaspirillum aquaticum sp. nov.</title>
        <authorList>
            <person name="Dobritsa A.P."/>
            <person name="Reddy M.C."/>
            <person name="Samadpour M."/>
        </authorList>
    </citation>
    <scope>NUCLEOTIDE SEQUENCE [LARGE SCALE GENOMIC DNA]</scope>
    <source>
        <strain evidence="5 6">IEH 4430</strain>
    </source>
</reference>
<dbReference type="SUPFAM" id="SSF56784">
    <property type="entry name" value="HAD-like"/>
    <property type="match status" value="1"/>
</dbReference>
<evidence type="ECO:0000256" key="1">
    <source>
        <dbReference type="ARBA" id="ARBA00022723"/>
    </source>
</evidence>
<dbReference type="Gene3D" id="3.40.50.1000">
    <property type="entry name" value="HAD superfamily/HAD-like"/>
    <property type="match status" value="1"/>
</dbReference>
<dbReference type="EMBL" id="NJGV01000019">
    <property type="protein sequence ID" value="OWY33314.1"/>
    <property type="molecule type" value="Genomic_DNA"/>
</dbReference>
<proteinExistence type="predicted"/>
<comment type="caution">
    <text evidence="5">The sequence shown here is derived from an EMBL/GenBank/DDBJ whole genome shotgun (WGS) entry which is preliminary data.</text>
</comment>
<dbReference type="NCBIfam" id="TIGR01509">
    <property type="entry name" value="HAD-SF-IA-v3"/>
    <property type="match status" value="1"/>
</dbReference>
<dbReference type="InterPro" id="IPR023214">
    <property type="entry name" value="HAD_sf"/>
</dbReference>
<dbReference type="GO" id="GO:0005829">
    <property type="term" value="C:cytosol"/>
    <property type="evidence" value="ECO:0007669"/>
    <property type="project" value="TreeGrafter"/>
</dbReference>
<accession>A0A225SQI9</accession>
<keyword evidence="6" id="KW-1185">Reference proteome</keyword>
<dbReference type="InterPro" id="IPR041492">
    <property type="entry name" value="HAD_2"/>
</dbReference>
<dbReference type="PANTHER" id="PTHR43434:SF23">
    <property type="entry name" value="PHOSPHOGLYCOLATE PHOSPHATASE"/>
    <property type="match status" value="1"/>
</dbReference>
<dbReference type="SFLD" id="SFLDG01129">
    <property type="entry name" value="C1.5:_HAD__Beta-PGM__Phosphata"/>
    <property type="match status" value="1"/>
</dbReference>
<dbReference type="InterPro" id="IPR023198">
    <property type="entry name" value="PGP-like_dom2"/>
</dbReference>
<dbReference type="AlphaFoldDB" id="A0A225SQI9"/>
<keyword evidence="1" id="KW-0479">Metal-binding</keyword>
<evidence type="ECO:0000313" key="6">
    <source>
        <dbReference type="Proteomes" id="UP000214747"/>
    </source>
</evidence>
<evidence type="ECO:0000256" key="4">
    <source>
        <dbReference type="ARBA" id="ARBA00023277"/>
    </source>
</evidence>